<proteinExistence type="predicted"/>
<gene>
    <name evidence="1" type="ORF">SAMN05421720_101509</name>
</gene>
<dbReference type="Proteomes" id="UP000199412">
    <property type="component" value="Unassembled WGS sequence"/>
</dbReference>
<reference evidence="1 2" key="1">
    <citation type="submission" date="2016-10" db="EMBL/GenBank/DDBJ databases">
        <authorList>
            <person name="de Groot N.N."/>
        </authorList>
    </citation>
    <scope>NUCLEOTIDE SEQUENCE [LARGE SCALE GENOMIC DNA]</scope>
    <source>
        <strain evidence="1 2">ATCC 700224</strain>
    </source>
</reference>
<dbReference type="AlphaFoldDB" id="A0A1G6XK08"/>
<organism evidence="1 2">
    <name type="scientific">Rhodospira trueperi</name>
    <dbReference type="NCBI Taxonomy" id="69960"/>
    <lineage>
        <taxon>Bacteria</taxon>
        <taxon>Pseudomonadati</taxon>
        <taxon>Pseudomonadota</taxon>
        <taxon>Alphaproteobacteria</taxon>
        <taxon>Rhodospirillales</taxon>
        <taxon>Rhodospirillaceae</taxon>
        <taxon>Rhodospira</taxon>
    </lineage>
</organism>
<name>A0A1G6XK08_9PROT</name>
<dbReference type="STRING" id="69960.SAMN05421720_101509"/>
<evidence type="ECO:0000313" key="1">
    <source>
        <dbReference type="EMBL" id="SDD77705.1"/>
    </source>
</evidence>
<dbReference type="EMBL" id="FNAP01000001">
    <property type="protein sequence ID" value="SDD77705.1"/>
    <property type="molecule type" value="Genomic_DNA"/>
</dbReference>
<keyword evidence="2" id="KW-1185">Reference proteome</keyword>
<evidence type="ECO:0000313" key="2">
    <source>
        <dbReference type="Proteomes" id="UP000199412"/>
    </source>
</evidence>
<sequence>MKPLAWIGSTRGALLTFPEDVVREIGYALYLAQIGDKHPAAKPLKGFGGSGVLEIVERFDGDTYRAVYTVRFAEVVYVLHAFQKKARHGISTSQQDMGLIRNRLKQAETEHQAWLRRSP</sequence>
<protein>
    <submittedName>
        <fullName evidence="1">Phage-related protein</fullName>
    </submittedName>
</protein>
<accession>A0A1G6XK08</accession>
<dbReference type="RefSeq" id="WP_218128249.1">
    <property type="nucleotide sequence ID" value="NZ_FNAP01000001.1"/>
</dbReference>
<dbReference type="Pfam" id="PF05973">
    <property type="entry name" value="Gp49"/>
    <property type="match status" value="1"/>
</dbReference>
<dbReference type="InterPro" id="IPR009241">
    <property type="entry name" value="HigB-like"/>
</dbReference>